<dbReference type="Proteomes" id="UP000799754">
    <property type="component" value="Unassembled WGS sequence"/>
</dbReference>
<evidence type="ECO:0000313" key="2">
    <source>
        <dbReference type="Proteomes" id="UP000799754"/>
    </source>
</evidence>
<keyword evidence="2" id="KW-1185">Reference proteome</keyword>
<sequence length="91" mass="9955">MLSRNCSIRRLLGGNTPVMRELVHGLAEVYCLSDATQAGNPIVFASEVLQHYSTWKWICDRKSLSLSSGAGDRQACHCKDGQGFSGAKRGR</sequence>
<reference evidence="1" key="1">
    <citation type="journal article" date="2020" name="Stud. Mycol.">
        <title>101 Dothideomycetes genomes: a test case for predicting lifestyles and emergence of pathogens.</title>
        <authorList>
            <person name="Haridas S."/>
            <person name="Albert R."/>
            <person name="Binder M."/>
            <person name="Bloem J."/>
            <person name="Labutti K."/>
            <person name="Salamov A."/>
            <person name="Andreopoulos B."/>
            <person name="Baker S."/>
            <person name="Barry K."/>
            <person name="Bills G."/>
            <person name="Bluhm B."/>
            <person name="Cannon C."/>
            <person name="Castanera R."/>
            <person name="Culley D."/>
            <person name="Daum C."/>
            <person name="Ezra D."/>
            <person name="Gonzalez J."/>
            <person name="Henrissat B."/>
            <person name="Kuo A."/>
            <person name="Liang C."/>
            <person name="Lipzen A."/>
            <person name="Lutzoni F."/>
            <person name="Magnuson J."/>
            <person name="Mondo S."/>
            <person name="Nolan M."/>
            <person name="Ohm R."/>
            <person name="Pangilinan J."/>
            <person name="Park H.-J."/>
            <person name="Ramirez L."/>
            <person name="Alfaro M."/>
            <person name="Sun H."/>
            <person name="Tritt A."/>
            <person name="Yoshinaga Y."/>
            <person name="Zwiers L.-H."/>
            <person name="Turgeon B."/>
            <person name="Goodwin S."/>
            <person name="Spatafora J."/>
            <person name="Crous P."/>
            <person name="Grigoriev I."/>
        </authorList>
    </citation>
    <scope>NUCLEOTIDE SEQUENCE</scope>
    <source>
        <strain evidence="1">CBS 525.71</strain>
    </source>
</reference>
<name>A0ACB6SD26_9PLEO</name>
<gene>
    <name evidence="1" type="ORF">BU25DRAFT_138256</name>
</gene>
<protein>
    <submittedName>
        <fullName evidence="1">Uncharacterized protein</fullName>
    </submittedName>
</protein>
<comment type="caution">
    <text evidence="1">The sequence shown here is derived from an EMBL/GenBank/DDBJ whole genome shotgun (WGS) entry which is preliminary data.</text>
</comment>
<accession>A0ACB6SD26</accession>
<proteinExistence type="predicted"/>
<evidence type="ECO:0000313" key="1">
    <source>
        <dbReference type="EMBL" id="KAF2632051.1"/>
    </source>
</evidence>
<dbReference type="EMBL" id="MU006703">
    <property type="protein sequence ID" value="KAF2632051.1"/>
    <property type="molecule type" value="Genomic_DNA"/>
</dbReference>
<organism evidence="1 2">
    <name type="scientific">Macroventuria anomochaeta</name>
    <dbReference type="NCBI Taxonomy" id="301207"/>
    <lineage>
        <taxon>Eukaryota</taxon>
        <taxon>Fungi</taxon>
        <taxon>Dikarya</taxon>
        <taxon>Ascomycota</taxon>
        <taxon>Pezizomycotina</taxon>
        <taxon>Dothideomycetes</taxon>
        <taxon>Pleosporomycetidae</taxon>
        <taxon>Pleosporales</taxon>
        <taxon>Pleosporineae</taxon>
        <taxon>Didymellaceae</taxon>
        <taxon>Macroventuria</taxon>
    </lineage>
</organism>